<dbReference type="GO" id="GO:0030246">
    <property type="term" value="F:carbohydrate binding"/>
    <property type="evidence" value="ECO:0007669"/>
    <property type="project" value="UniProtKB-KW"/>
</dbReference>
<protein>
    <submittedName>
        <fullName evidence="10">Asialoglycoprotein receptor 1-like</fullName>
    </submittedName>
</protein>
<dbReference type="Pfam" id="PF00059">
    <property type="entry name" value="Lectin_C"/>
    <property type="match status" value="1"/>
</dbReference>
<evidence type="ECO:0000259" key="8">
    <source>
        <dbReference type="PROSITE" id="PS50041"/>
    </source>
</evidence>
<dbReference type="Gene3D" id="3.10.100.10">
    <property type="entry name" value="Mannose-Binding Protein A, subunit A"/>
    <property type="match status" value="1"/>
</dbReference>
<dbReference type="Proteomes" id="UP000695026">
    <property type="component" value="Unplaced"/>
</dbReference>
<dbReference type="CDD" id="cd03590">
    <property type="entry name" value="CLECT_DC-SIGN_like"/>
    <property type="match status" value="1"/>
</dbReference>
<comment type="subcellular location">
    <subcellularLocation>
        <location evidence="1">Secreted</location>
    </subcellularLocation>
</comment>
<name>A0A9F2WIR3_PYTBI</name>
<keyword evidence="7" id="KW-0812">Transmembrane</keyword>
<evidence type="ECO:0000256" key="2">
    <source>
        <dbReference type="ARBA" id="ARBA00022525"/>
    </source>
</evidence>
<evidence type="ECO:0000256" key="7">
    <source>
        <dbReference type="SAM" id="Phobius"/>
    </source>
</evidence>
<dbReference type="OMA" id="RTLTCQM"/>
<dbReference type="InterPro" id="IPR033989">
    <property type="entry name" value="CD209-like_CTLD"/>
</dbReference>
<dbReference type="AlphaFoldDB" id="A0A9F2WIR3"/>
<dbReference type="InterPro" id="IPR050111">
    <property type="entry name" value="C-type_lectin/snaclec_domain"/>
</dbReference>
<dbReference type="InterPro" id="IPR001304">
    <property type="entry name" value="C-type_lectin-like"/>
</dbReference>
<dbReference type="InterPro" id="IPR016186">
    <property type="entry name" value="C-type_lectin-like/link_sf"/>
</dbReference>
<dbReference type="GeneID" id="103061717"/>
<keyword evidence="4" id="KW-1015">Disulfide bond</keyword>
<dbReference type="OrthoDB" id="6133475at2759"/>
<keyword evidence="9" id="KW-1185">Reference proteome</keyword>
<dbReference type="KEGG" id="pbi:103061717"/>
<evidence type="ECO:0000256" key="5">
    <source>
        <dbReference type="SAM" id="Coils"/>
    </source>
</evidence>
<dbReference type="SMART" id="SM00034">
    <property type="entry name" value="CLECT"/>
    <property type="match status" value="1"/>
</dbReference>
<proteinExistence type="predicted"/>
<accession>A0A9F2WIR3</accession>
<feature type="domain" description="C-type lectin" evidence="8">
    <location>
        <begin position="177"/>
        <end position="294"/>
    </location>
</feature>
<keyword evidence="2" id="KW-0964">Secreted</keyword>
<dbReference type="InterPro" id="IPR016187">
    <property type="entry name" value="CTDL_fold"/>
</dbReference>
<dbReference type="InterPro" id="IPR018378">
    <property type="entry name" value="C-type_lectin_CS"/>
</dbReference>
<dbReference type="PANTHER" id="PTHR22803">
    <property type="entry name" value="MANNOSE, PHOSPHOLIPASE, LECTIN RECEPTOR RELATED"/>
    <property type="match status" value="1"/>
</dbReference>
<dbReference type="GO" id="GO:0005576">
    <property type="term" value="C:extracellular region"/>
    <property type="evidence" value="ECO:0007669"/>
    <property type="project" value="UniProtKB-SubCell"/>
</dbReference>
<reference evidence="10" key="1">
    <citation type="submission" date="2025-08" db="UniProtKB">
        <authorList>
            <consortium name="RefSeq"/>
        </authorList>
    </citation>
    <scope>IDENTIFICATION</scope>
    <source>
        <tissue evidence="10">Liver</tissue>
    </source>
</reference>
<organism evidence="9 10">
    <name type="scientific">Python bivittatus</name>
    <name type="common">Burmese python</name>
    <name type="synonym">Python molurus bivittatus</name>
    <dbReference type="NCBI Taxonomy" id="176946"/>
    <lineage>
        <taxon>Eukaryota</taxon>
        <taxon>Metazoa</taxon>
        <taxon>Chordata</taxon>
        <taxon>Craniata</taxon>
        <taxon>Vertebrata</taxon>
        <taxon>Euteleostomi</taxon>
        <taxon>Lepidosauria</taxon>
        <taxon>Squamata</taxon>
        <taxon>Bifurcata</taxon>
        <taxon>Unidentata</taxon>
        <taxon>Episquamata</taxon>
        <taxon>Toxicofera</taxon>
        <taxon>Serpentes</taxon>
        <taxon>Henophidia</taxon>
        <taxon>Pythonidae</taxon>
        <taxon>Python</taxon>
    </lineage>
</organism>
<evidence type="ECO:0000256" key="1">
    <source>
        <dbReference type="ARBA" id="ARBA00004613"/>
    </source>
</evidence>
<dbReference type="Pfam" id="PF03954">
    <property type="entry name" value="Lectin_N"/>
    <property type="match status" value="1"/>
</dbReference>
<dbReference type="SUPFAM" id="SSF56436">
    <property type="entry name" value="C-type lectin-like"/>
    <property type="match status" value="1"/>
</dbReference>
<dbReference type="PROSITE" id="PS50041">
    <property type="entry name" value="C_TYPE_LECTIN_2"/>
    <property type="match status" value="1"/>
</dbReference>
<evidence type="ECO:0000256" key="4">
    <source>
        <dbReference type="ARBA" id="ARBA00023157"/>
    </source>
</evidence>
<evidence type="ECO:0000256" key="3">
    <source>
        <dbReference type="ARBA" id="ARBA00022734"/>
    </source>
</evidence>
<evidence type="ECO:0000313" key="9">
    <source>
        <dbReference type="Proteomes" id="UP000695026"/>
    </source>
</evidence>
<keyword evidence="7" id="KW-1133">Transmembrane helix</keyword>
<feature type="transmembrane region" description="Helical" evidence="7">
    <location>
        <begin position="57"/>
        <end position="77"/>
    </location>
</feature>
<gene>
    <name evidence="10" type="primary">LOC103061717</name>
</gene>
<evidence type="ECO:0000313" key="10">
    <source>
        <dbReference type="RefSeq" id="XP_007443861.1"/>
    </source>
</evidence>
<keyword evidence="7" id="KW-0472">Membrane</keyword>
<evidence type="ECO:0000256" key="6">
    <source>
        <dbReference type="SAM" id="MobiDB-lite"/>
    </source>
</evidence>
<dbReference type="PROSITE" id="PS00615">
    <property type="entry name" value="C_TYPE_LECTIN_1"/>
    <property type="match status" value="1"/>
</dbReference>
<feature type="region of interest" description="Disordered" evidence="6">
    <location>
        <begin position="1"/>
        <end position="23"/>
    </location>
</feature>
<keyword evidence="3" id="KW-0430">Lectin</keyword>
<sequence length="299" mass="33946">MATSVANMEASDPPATAEMDYETPQSLNVVDESGRDFGTAFPLPKSSFRRVCPTSRLILALMVFCGTLILSVSILGIQGIQFSKNLQEARRGLQNFNKTVKLGVGSLKDKRNSTWWKLATLEKTLEQENDQLEKVKERTQSQLDIIERNTRTLHCELIEMQSNGSKSGCCPRGWLTFRSSCYWTTQSQETWEGAKRDCENKKSHLVIINSPNEKVFVNRNRRTRFTWIGLTDVTGNWKWVDGSLYVLDPKDWSEGQPDHWYGHGLGGGEDCVHIGDDGLWNDNHCSRMFGWVCEMELGI</sequence>
<feature type="coiled-coil region" evidence="5">
    <location>
        <begin position="118"/>
        <end position="149"/>
    </location>
</feature>
<keyword evidence="5" id="KW-0175">Coiled coil</keyword>
<dbReference type="RefSeq" id="XP_007443861.1">
    <property type="nucleotide sequence ID" value="XM_007443799.2"/>
</dbReference>